<accession>F2Q415</accession>
<sequence>MLQGLGGDGFLQNRVRLDQENASEDPRTGKETKAVKPSQTWSEFAREYKVASTLIRGSRGKNMNMGSETSVGMPYTGQGVLIREYGGGERERGLEYANISPRGTRIEDEENSESRRLSKVSDMRIN</sequence>
<protein>
    <submittedName>
        <fullName evidence="2">Uncharacterized protein</fullName>
    </submittedName>
</protein>
<feature type="compositionally biased region" description="Basic and acidic residues" evidence="1">
    <location>
        <begin position="15"/>
        <end position="34"/>
    </location>
</feature>
<dbReference type="HOGENOM" id="CLU_1983142_0_0_1"/>
<feature type="region of interest" description="Disordered" evidence="1">
    <location>
        <begin position="99"/>
        <end position="126"/>
    </location>
</feature>
<name>F2Q415_TRIEC</name>
<feature type="region of interest" description="Disordered" evidence="1">
    <location>
        <begin position="1"/>
        <end position="39"/>
    </location>
</feature>
<reference evidence="3" key="1">
    <citation type="journal article" date="2012" name="MBio">
        <title>Comparative genome analysis of Trichophyton rubrum and related dermatophytes reveals candidate genes involved in infection.</title>
        <authorList>
            <person name="Martinez D.A."/>
            <person name="Oliver B.G."/>
            <person name="Graeser Y."/>
            <person name="Goldberg J.M."/>
            <person name="Li W."/>
            <person name="Martinez-Rossi N.M."/>
            <person name="Monod M."/>
            <person name="Shelest E."/>
            <person name="Barton R.C."/>
            <person name="Birch E."/>
            <person name="Brakhage A.A."/>
            <person name="Chen Z."/>
            <person name="Gurr S.J."/>
            <person name="Heiman D."/>
            <person name="Heitman J."/>
            <person name="Kosti I."/>
            <person name="Rossi A."/>
            <person name="Saif S."/>
            <person name="Samalova M."/>
            <person name="Saunders C.W."/>
            <person name="Shea T."/>
            <person name="Summerbell R.C."/>
            <person name="Xu J."/>
            <person name="Young S."/>
            <person name="Zeng Q."/>
            <person name="Birren B.W."/>
            <person name="Cuomo C.A."/>
            <person name="White T.C."/>
        </authorList>
    </citation>
    <scope>NUCLEOTIDE SEQUENCE [LARGE SCALE GENOMIC DNA]</scope>
    <source>
        <strain evidence="3">ATCC MYA-4606 / CBS 127.97</strain>
    </source>
</reference>
<evidence type="ECO:0000313" key="2">
    <source>
        <dbReference type="EMBL" id="EGE08883.1"/>
    </source>
</evidence>
<gene>
    <name evidence="2" type="ORF">TEQG_07790</name>
</gene>
<feature type="compositionally biased region" description="Basic and acidic residues" evidence="1">
    <location>
        <begin position="112"/>
        <end position="126"/>
    </location>
</feature>
<organism evidence="2 3">
    <name type="scientific">Trichophyton equinum (strain ATCC MYA-4606 / CBS 127.97)</name>
    <name type="common">Horse ringworm fungus</name>
    <dbReference type="NCBI Taxonomy" id="559882"/>
    <lineage>
        <taxon>Eukaryota</taxon>
        <taxon>Fungi</taxon>
        <taxon>Dikarya</taxon>
        <taxon>Ascomycota</taxon>
        <taxon>Pezizomycotina</taxon>
        <taxon>Eurotiomycetes</taxon>
        <taxon>Eurotiomycetidae</taxon>
        <taxon>Onygenales</taxon>
        <taxon>Arthrodermataceae</taxon>
        <taxon>Trichophyton</taxon>
    </lineage>
</organism>
<dbReference type="EMBL" id="DS995789">
    <property type="protein sequence ID" value="EGE08883.1"/>
    <property type="molecule type" value="Genomic_DNA"/>
</dbReference>
<evidence type="ECO:0000256" key="1">
    <source>
        <dbReference type="SAM" id="MobiDB-lite"/>
    </source>
</evidence>
<proteinExistence type="predicted"/>
<dbReference type="eggNOG" id="ENOG502RPX7">
    <property type="taxonomic scope" value="Eukaryota"/>
</dbReference>
<dbReference type="Proteomes" id="UP000009169">
    <property type="component" value="Unassembled WGS sequence"/>
</dbReference>
<keyword evidence="3" id="KW-1185">Reference proteome</keyword>
<evidence type="ECO:0000313" key="3">
    <source>
        <dbReference type="Proteomes" id="UP000009169"/>
    </source>
</evidence>
<dbReference type="AlphaFoldDB" id="F2Q415"/>
<dbReference type="VEuPathDB" id="FungiDB:TEQG_07790"/>